<keyword evidence="10" id="KW-1185">Reference proteome</keyword>
<feature type="transmembrane region" description="Helical" evidence="7">
    <location>
        <begin position="179"/>
        <end position="202"/>
    </location>
</feature>
<dbReference type="InterPro" id="IPR036097">
    <property type="entry name" value="HisK_dim/P_sf"/>
</dbReference>
<dbReference type="RefSeq" id="WP_353386206.1">
    <property type="nucleotide sequence ID" value="NZ_BAABWD010000001.1"/>
</dbReference>
<dbReference type="InterPro" id="IPR005467">
    <property type="entry name" value="His_kinase_dom"/>
</dbReference>
<keyword evidence="3" id="KW-0597">Phosphoprotein</keyword>
<dbReference type="InterPro" id="IPR050736">
    <property type="entry name" value="Sensor_HK_Regulatory"/>
</dbReference>
<evidence type="ECO:0000256" key="7">
    <source>
        <dbReference type="SAM" id="Phobius"/>
    </source>
</evidence>
<evidence type="ECO:0000259" key="8">
    <source>
        <dbReference type="PROSITE" id="PS50109"/>
    </source>
</evidence>
<dbReference type="Pfam" id="PF00512">
    <property type="entry name" value="HisKA"/>
    <property type="match status" value="1"/>
</dbReference>
<dbReference type="PRINTS" id="PR00344">
    <property type="entry name" value="BCTRLSENSOR"/>
</dbReference>
<evidence type="ECO:0000256" key="2">
    <source>
        <dbReference type="ARBA" id="ARBA00012438"/>
    </source>
</evidence>
<evidence type="ECO:0000256" key="6">
    <source>
        <dbReference type="ARBA" id="ARBA00023012"/>
    </source>
</evidence>
<gene>
    <name evidence="9" type="ORF">NBRC116187_05220</name>
</gene>
<comment type="caution">
    <text evidence="9">The sequence shown here is derived from an EMBL/GenBank/DDBJ whole genome shotgun (WGS) entry which is preliminary data.</text>
</comment>
<dbReference type="Gene3D" id="1.10.287.130">
    <property type="match status" value="1"/>
</dbReference>
<comment type="catalytic activity">
    <reaction evidence="1">
        <text>ATP + protein L-histidine = ADP + protein N-phospho-L-histidine.</text>
        <dbReference type="EC" id="2.7.13.3"/>
    </reaction>
</comment>
<dbReference type="EC" id="2.7.13.3" evidence="2"/>
<dbReference type="EMBL" id="BAABWD010000001">
    <property type="protein sequence ID" value="GAA6130162.1"/>
    <property type="molecule type" value="Genomic_DNA"/>
</dbReference>
<dbReference type="PROSITE" id="PS50109">
    <property type="entry name" value="HIS_KIN"/>
    <property type="match status" value="1"/>
</dbReference>
<evidence type="ECO:0000313" key="9">
    <source>
        <dbReference type="EMBL" id="GAA6130162.1"/>
    </source>
</evidence>
<sequence length="539" mass="61156">MNKANHQRLRNWLASFRQDPAFHTQILISTVFILLIAVFNWSLDRYWQHSLQPRLYKVAETQAKVLAESQSAVLLQTLERTAPNYLAQALTDTVQEMLIVEDPAIGERFVRHLTLQIDYSTVDAEAGTLDISEGDANCTRCFHTDVPLINRQGEILGLASFAISDGYLRTLSKDMRSKLFAESSIVIALVIAVWVVMMVMFYRLHSAKKLIEASDHAKTRFMANVTHELRTPLNAILGYTQLYKQDAQLMQRHRQGIETIDRSADHLLLMISDILEFSRANEDSLTLHPEEIDLGKFLSTIVEMTRVSTRLKGLEFLYDFSEQLPAIIVADEKRLRQILLNLLSNAIKFTEHGKVIFSVKTIPCRSNHSRRLRFAVQDSGIGIDRGQIKSIFIPFHQLDNAITRAEGTGLGLTISQRLLNLMNSKLQVSSEAGSGSVFWFNLEVQASGSETLSRSTVVEEPTLLNLPDPAVLAQLKEHAKRHNVLALRQLIDTLKASEQHAQFLQQVQPFIQQYRFKQLLEWLDNQEKTARSQNDSVPG</sequence>
<evidence type="ECO:0000256" key="5">
    <source>
        <dbReference type="ARBA" id="ARBA00022777"/>
    </source>
</evidence>
<feature type="domain" description="Histidine kinase" evidence="8">
    <location>
        <begin position="224"/>
        <end position="446"/>
    </location>
</feature>
<dbReference type="InterPro" id="IPR004358">
    <property type="entry name" value="Sig_transdc_His_kin-like_C"/>
</dbReference>
<dbReference type="SMART" id="SM00387">
    <property type="entry name" value="HATPase_c"/>
    <property type="match status" value="1"/>
</dbReference>
<dbReference type="PANTHER" id="PTHR43711:SF31">
    <property type="entry name" value="HISTIDINE KINASE"/>
    <property type="match status" value="1"/>
</dbReference>
<reference evidence="9 10" key="1">
    <citation type="submission" date="2024-04" db="EMBL/GenBank/DDBJ databases">
        <title>Draft genome sequence of Halopseudomonas sabulinigri NBRC 116187.</title>
        <authorList>
            <person name="Miyakawa T."/>
            <person name="Kusuya Y."/>
            <person name="Miura T."/>
        </authorList>
    </citation>
    <scope>NUCLEOTIDE SEQUENCE [LARGE SCALE GENOMIC DNA]</scope>
    <source>
        <strain evidence="9 10">4NH20-0042</strain>
    </source>
</reference>
<evidence type="ECO:0000256" key="4">
    <source>
        <dbReference type="ARBA" id="ARBA00022679"/>
    </source>
</evidence>
<dbReference type="Pfam" id="PF02518">
    <property type="entry name" value="HATPase_c"/>
    <property type="match status" value="1"/>
</dbReference>
<keyword evidence="6" id="KW-0902">Two-component regulatory system</keyword>
<organism evidence="9 10">
    <name type="scientific">Halopseudomonas sabulinigri</name>
    <dbReference type="NCBI Taxonomy" id="472181"/>
    <lineage>
        <taxon>Bacteria</taxon>
        <taxon>Pseudomonadati</taxon>
        <taxon>Pseudomonadota</taxon>
        <taxon>Gammaproteobacteria</taxon>
        <taxon>Pseudomonadales</taxon>
        <taxon>Pseudomonadaceae</taxon>
        <taxon>Halopseudomonas</taxon>
    </lineage>
</organism>
<name>A0ABP9ZL32_9GAMM</name>
<protein>
    <recommendedName>
        <fullName evidence="2">histidine kinase</fullName>
        <ecNumber evidence="2">2.7.13.3</ecNumber>
    </recommendedName>
</protein>
<dbReference type="CDD" id="cd16922">
    <property type="entry name" value="HATPase_EvgS-ArcB-TorS-like"/>
    <property type="match status" value="1"/>
</dbReference>
<dbReference type="InterPro" id="IPR003661">
    <property type="entry name" value="HisK_dim/P_dom"/>
</dbReference>
<keyword evidence="5" id="KW-0418">Kinase</keyword>
<dbReference type="Proteomes" id="UP001486808">
    <property type="component" value="Unassembled WGS sequence"/>
</dbReference>
<dbReference type="SMART" id="SM00388">
    <property type="entry name" value="HisKA"/>
    <property type="match status" value="1"/>
</dbReference>
<evidence type="ECO:0000313" key="10">
    <source>
        <dbReference type="Proteomes" id="UP001486808"/>
    </source>
</evidence>
<keyword evidence="7" id="KW-0472">Membrane</keyword>
<keyword evidence="4" id="KW-0808">Transferase</keyword>
<keyword evidence="7" id="KW-1133">Transmembrane helix</keyword>
<dbReference type="CDD" id="cd00082">
    <property type="entry name" value="HisKA"/>
    <property type="match status" value="1"/>
</dbReference>
<dbReference type="SUPFAM" id="SSF55874">
    <property type="entry name" value="ATPase domain of HSP90 chaperone/DNA topoisomerase II/histidine kinase"/>
    <property type="match status" value="1"/>
</dbReference>
<feature type="transmembrane region" description="Helical" evidence="7">
    <location>
        <begin position="20"/>
        <end position="43"/>
    </location>
</feature>
<keyword evidence="7" id="KW-0812">Transmembrane</keyword>
<dbReference type="InterPro" id="IPR036890">
    <property type="entry name" value="HATPase_C_sf"/>
</dbReference>
<accession>A0ABP9ZL32</accession>
<dbReference type="SUPFAM" id="SSF47384">
    <property type="entry name" value="Homodimeric domain of signal transducing histidine kinase"/>
    <property type="match status" value="1"/>
</dbReference>
<evidence type="ECO:0000256" key="1">
    <source>
        <dbReference type="ARBA" id="ARBA00000085"/>
    </source>
</evidence>
<dbReference type="Gene3D" id="3.30.565.10">
    <property type="entry name" value="Histidine kinase-like ATPase, C-terminal domain"/>
    <property type="match status" value="1"/>
</dbReference>
<dbReference type="InterPro" id="IPR003594">
    <property type="entry name" value="HATPase_dom"/>
</dbReference>
<evidence type="ECO:0000256" key="3">
    <source>
        <dbReference type="ARBA" id="ARBA00022553"/>
    </source>
</evidence>
<proteinExistence type="predicted"/>
<dbReference type="PANTHER" id="PTHR43711">
    <property type="entry name" value="TWO-COMPONENT HISTIDINE KINASE"/>
    <property type="match status" value="1"/>
</dbReference>